<dbReference type="Proteomes" id="UP001140513">
    <property type="component" value="Unassembled WGS sequence"/>
</dbReference>
<keyword evidence="2 5" id="KW-0812">Transmembrane</keyword>
<dbReference type="InterPro" id="IPR036259">
    <property type="entry name" value="MFS_trans_sf"/>
</dbReference>
<keyword evidence="7" id="KW-1185">Reference proteome</keyword>
<dbReference type="Pfam" id="PF07690">
    <property type="entry name" value="MFS_1"/>
    <property type="match status" value="1"/>
</dbReference>
<evidence type="ECO:0000256" key="1">
    <source>
        <dbReference type="ARBA" id="ARBA00004141"/>
    </source>
</evidence>
<protein>
    <recommendedName>
        <fullName evidence="8">Major facilitator superfamily (MFS) profile domain-containing protein</fullName>
    </recommendedName>
</protein>
<sequence length="132" mass="15011">MGDMFSLLYKPYAMAFWVSAAFAAPALGPLLSGFAVYAKNWRWSQWEVLWMAGPIFLLMFFFLPETSPSNILLNRAARLRKASGNDKIRSQTEIERKDTPLSAIIVDATWKPIEIAIKDPAVRLRSQQAEHH</sequence>
<feature type="transmembrane region" description="Helical" evidence="5">
    <location>
        <begin position="43"/>
        <end position="63"/>
    </location>
</feature>
<keyword evidence="3 5" id="KW-1133">Transmembrane helix</keyword>
<dbReference type="Gene3D" id="1.20.1250.20">
    <property type="entry name" value="MFS general substrate transporter like domains"/>
    <property type="match status" value="1"/>
</dbReference>
<dbReference type="EMBL" id="JAPEUX010000001">
    <property type="protein sequence ID" value="KAJ4361091.1"/>
    <property type="molecule type" value="Genomic_DNA"/>
</dbReference>
<evidence type="ECO:0000313" key="6">
    <source>
        <dbReference type="EMBL" id="KAJ4361091.1"/>
    </source>
</evidence>
<dbReference type="InterPro" id="IPR011701">
    <property type="entry name" value="MFS"/>
</dbReference>
<comment type="subcellular location">
    <subcellularLocation>
        <location evidence="1">Membrane</location>
        <topology evidence="1">Multi-pass membrane protein</topology>
    </subcellularLocation>
</comment>
<accession>A0A9W8XXN7</accession>
<comment type="caution">
    <text evidence="6">The sequence shown here is derived from an EMBL/GenBank/DDBJ whole genome shotgun (WGS) entry which is preliminary data.</text>
</comment>
<dbReference type="AlphaFoldDB" id="A0A9W8XXN7"/>
<evidence type="ECO:0000256" key="2">
    <source>
        <dbReference type="ARBA" id="ARBA00022692"/>
    </source>
</evidence>
<dbReference type="PANTHER" id="PTHR23502">
    <property type="entry name" value="MAJOR FACILITATOR SUPERFAMILY"/>
    <property type="match status" value="1"/>
</dbReference>
<evidence type="ECO:0000256" key="5">
    <source>
        <dbReference type="SAM" id="Phobius"/>
    </source>
</evidence>
<evidence type="ECO:0000313" key="7">
    <source>
        <dbReference type="Proteomes" id="UP001140513"/>
    </source>
</evidence>
<dbReference type="GO" id="GO:0005886">
    <property type="term" value="C:plasma membrane"/>
    <property type="evidence" value="ECO:0007669"/>
    <property type="project" value="TreeGrafter"/>
</dbReference>
<name>A0A9W8XXN7_9PLEO</name>
<dbReference type="OrthoDB" id="3357846at2759"/>
<dbReference type="RefSeq" id="XP_056077293.1">
    <property type="nucleotide sequence ID" value="XM_056210471.1"/>
</dbReference>
<feature type="transmembrane region" description="Helical" evidence="5">
    <location>
        <begin position="12"/>
        <end position="37"/>
    </location>
</feature>
<evidence type="ECO:0008006" key="8">
    <source>
        <dbReference type="Google" id="ProtNLM"/>
    </source>
</evidence>
<dbReference type="GeneID" id="80905190"/>
<organism evidence="6 7">
    <name type="scientific">Didymosphaeria variabile</name>
    <dbReference type="NCBI Taxonomy" id="1932322"/>
    <lineage>
        <taxon>Eukaryota</taxon>
        <taxon>Fungi</taxon>
        <taxon>Dikarya</taxon>
        <taxon>Ascomycota</taxon>
        <taxon>Pezizomycotina</taxon>
        <taxon>Dothideomycetes</taxon>
        <taxon>Pleosporomycetidae</taxon>
        <taxon>Pleosporales</taxon>
        <taxon>Massarineae</taxon>
        <taxon>Didymosphaeriaceae</taxon>
        <taxon>Didymosphaeria</taxon>
    </lineage>
</organism>
<evidence type="ECO:0000256" key="3">
    <source>
        <dbReference type="ARBA" id="ARBA00022989"/>
    </source>
</evidence>
<dbReference type="GO" id="GO:1990961">
    <property type="term" value="P:xenobiotic detoxification by transmembrane export across the plasma membrane"/>
    <property type="evidence" value="ECO:0007669"/>
    <property type="project" value="TreeGrafter"/>
</dbReference>
<proteinExistence type="predicted"/>
<dbReference type="GO" id="GO:0015244">
    <property type="term" value="F:fluconazole transmembrane transporter activity"/>
    <property type="evidence" value="ECO:0007669"/>
    <property type="project" value="TreeGrafter"/>
</dbReference>
<gene>
    <name evidence="6" type="ORF">N0V89_001660</name>
</gene>
<dbReference type="SUPFAM" id="SSF103473">
    <property type="entry name" value="MFS general substrate transporter"/>
    <property type="match status" value="1"/>
</dbReference>
<keyword evidence="4 5" id="KW-0472">Membrane</keyword>
<evidence type="ECO:0000256" key="4">
    <source>
        <dbReference type="ARBA" id="ARBA00023136"/>
    </source>
</evidence>
<dbReference type="PANTHER" id="PTHR23502:SF23">
    <property type="entry name" value="FLUCONAZOLE RESISTANCE PROTEIN 1"/>
    <property type="match status" value="1"/>
</dbReference>
<reference evidence="6" key="1">
    <citation type="submission" date="2022-10" db="EMBL/GenBank/DDBJ databases">
        <title>Tapping the CABI collections for fungal endophytes: first genome assemblies for Collariella, Neodidymelliopsis, Ascochyta clinopodiicola, Didymella pomorum, Didymosphaeria variabile, Neocosmospora piperis and Neocucurbitaria cava.</title>
        <authorList>
            <person name="Hill R."/>
        </authorList>
    </citation>
    <scope>NUCLEOTIDE SEQUENCE</scope>
    <source>
        <strain evidence="6">IMI 356815</strain>
    </source>
</reference>